<name>A0ABY4H1V4_9BACI</name>
<sequence>MKNYVITTTLPYSFGGRTKALLRRTRLLNQEINTNFILVSTNFNPNYEEVYKQYIEKEFVQPDTQFINIYDDLIPRSFPSSIVTHSISESGFKAEKLKKRNGYKLYKNRNYSMFKSFEYEGGQLKFIDYIRENTTDREYRDYYNKKGNKCRRIYYDENVHVYKEELFDARGKVYLTKNLCQKNGVSVVNKITLYKNYILKKTHEFESENDFFSFWYEKIIEEGSNVICDARKIDEALLNVRKNIKKIIQLHSNHKTISDYYSRSYIVRYANRADKIIFLTEEQQLDFHRDTNSSKERLLTIPHYIEETSLQNTVRNKDSICVISRLDPDKQIDHIILAFKKIQNKYPEKSLYIYGDGKDKKRLEELIISKGLFNSVKLMGRTENPDSVFQESAFSVFASKHEGVGLVILESLNNGCPVVGYHTNYGPSDMIAHKENGFLVKYNDRFDLEEKMDLMIQSNIEKMSLRAVILDRKFRKDSYVDNWKGVLGL</sequence>
<evidence type="ECO:0000259" key="1">
    <source>
        <dbReference type="Pfam" id="PF00534"/>
    </source>
</evidence>
<dbReference type="EC" id="2.4.-.-" evidence="3"/>
<gene>
    <name evidence="3" type="ORF">MUO14_05570</name>
</gene>
<reference evidence="3 4" key="1">
    <citation type="submission" date="2022-04" db="EMBL/GenBank/DDBJ databases">
        <title>Halobacillus sp. isolated from saltern.</title>
        <authorList>
            <person name="Won M."/>
            <person name="Lee C.-M."/>
            <person name="Woen H.-Y."/>
            <person name="Kwon S.-W."/>
        </authorList>
    </citation>
    <scope>NUCLEOTIDE SEQUENCE [LARGE SCALE GENOMIC DNA]</scope>
    <source>
        <strain evidence="3 4">SSTM10-2</strain>
    </source>
</reference>
<feature type="domain" description="Glycosyl transferase 1" evidence="2">
    <location>
        <begin position="4"/>
        <end position="183"/>
    </location>
</feature>
<dbReference type="Proteomes" id="UP000831880">
    <property type="component" value="Chromosome"/>
</dbReference>
<keyword evidence="4" id="KW-1185">Reference proteome</keyword>
<dbReference type="Gene3D" id="3.40.50.2000">
    <property type="entry name" value="Glycogen Phosphorylase B"/>
    <property type="match status" value="3"/>
</dbReference>
<dbReference type="PANTHER" id="PTHR12526">
    <property type="entry name" value="GLYCOSYLTRANSFERASE"/>
    <property type="match status" value="1"/>
</dbReference>
<dbReference type="EMBL" id="CP095074">
    <property type="protein sequence ID" value="UOQ94422.1"/>
    <property type="molecule type" value="Genomic_DNA"/>
</dbReference>
<protein>
    <submittedName>
        <fullName evidence="3">Glycosyltransferase</fullName>
        <ecNumber evidence="3">2.4.-.-</ecNumber>
    </submittedName>
</protein>
<dbReference type="GO" id="GO:0016757">
    <property type="term" value="F:glycosyltransferase activity"/>
    <property type="evidence" value="ECO:0007669"/>
    <property type="project" value="UniProtKB-KW"/>
</dbReference>
<keyword evidence="3" id="KW-0328">Glycosyltransferase</keyword>
<evidence type="ECO:0000313" key="3">
    <source>
        <dbReference type="EMBL" id="UOQ94422.1"/>
    </source>
</evidence>
<dbReference type="Pfam" id="PF00534">
    <property type="entry name" value="Glycos_transf_1"/>
    <property type="match status" value="1"/>
</dbReference>
<dbReference type="InterPro" id="IPR015397">
    <property type="entry name" value="Glyco_trans_A_1"/>
</dbReference>
<evidence type="ECO:0000259" key="2">
    <source>
        <dbReference type="Pfam" id="PF09318"/>
    </source>
</evidence>
<accession>A0ABY4H1V4</accession>
<evidence type="ECO:0000313" key="4">
    <source>
        <dbReference type="Proteomes" id="UP000831880"/>
    </source>
</evidence>
<dbReference type="RefSeq" id="WP_244754084.1">
    <property type="nucleotide sequence ID" value="NZ_CP095074.1"/>
</dbReference>
<proteinExistence type="predicted"/>
<feature type="domain" description="Glycosyl transferase family 1" evidence="1">
    <location>
        <begin position="316"/>
        <end position="461"/>
    </location>
</feature>
<keyword evidence="3" id="KW-0808">Transferase</keyword>
<dbReference type="PANTHER" id="PTHR12526:SF630">
    <property type="entry name" value="GLYCOSYLTRANSFERASE"/>
    <property type="match status" value="1"/>
</dbReference>
<organism evidence="3 4">
    <name type="scientific">Halobacillus shinanisalinarum</name>
    <dbReference type="NCBI Taxonomy" id="2932258"/>
    <lineage>
        <taxon>Bacteria</taxon>
        <taxon>Bacillati</taxon>
        <taxon>Bacillota</taxon>
        <taxon>Bacilli</taxon>
        <taxon>Bacillales</taxon>
        <taxon>Bacillaceae</taxon>
        <taxon>Halobacillus</taxon>
    </lineage>
</organism>
<dbReference type="InterPro" id="IPR001296">
    <property type="entry name" value="Glyco_trans_1"/>
</dbReference>
<dbReference type="Pfam" id="PF09318">
    <property type="entry name" value="Glyco_trans_A_1"/>
    <property type="match status" value="1"/>
</dbReference>
<dbReference type="SUPFAM" id="SSF53756">
    <property type="entry name" value="UDP-Glycosyltransferase/glycogen phosphorylase"/>
    <property type="match status" value="1"/>
</dbReference>